<dbReference type="AlphaFoldDB" id="A0A1B9GHX0"/>
<keyword evidence="2" id="KW-0812">Transmembrane</keyword>
<reference evidence="4" key="2">
    <citation type="submission" date="2013-12" db="EMBL/GenBank/DDBJ databases">
        <title>Evolution of pathogenesis and genome organization in the Tremellales.</title>
        <authorList>
            <person name="Cuomo C."/>
            <person name="Litvintseva A."/>
            <person name="Heitman J."/>
            <person name="Chen Y."/>
            <person name="Sun S."/>
            <person name="Springer D."/>
            <person name="Dromer F."/>
            <person name="Young S."/>
            <person name="Zeng Q."/>
            <person name="Chapman S."/>
            <person name="Gujja S."/>
            <person name="Saif S."/>
            <person name="Birren B."/>
        </authorList>
    </citation>
    <scope>NUCLEOTIDE SEQUENCE [LARGE SCALE GENOMIC DNA]</scope>
    <source>
        <strain evidence="4">BCC8398</strain>
    </source>
</reference>
<dbReference type="OrthoDB" id="2560567at2759"/>
<keyword evidence="4" id="KW-1185">Reference proteome</keyword>
<feature type="transmembrane region" description="Helical" evidence="2">
    <location>
        <begin position="149"/>
        <end position="169"/>
    </location>
</feature>
<evidence type="ECO:0000256" key="2">
    <source>
        <dbReference type="SAM" id="Phobius"/>
    </source>
</evidence>
<sequence>MGLEETEKGEQFVLDPPSPPPQRSLTPFERAWRRTSPGGRLLYFIYIIPFAAIMVAISILTAFPYMFFRKTRPLLPKGWKTDPEFTLHSRYPPTDPRSISPYEWYGKEEEFPRGTALTPIGNGPGLHRRTWEMYGTFREVWQMALKQGLQLFGALSAVILLFMQVQMMLHDYKSDVVTKYTDAVTGGKSDPNEPFRSDKNCAYAVGTGMANWASGQEPLGALCLCLLGDELLNIRFGCFAPQWFRAGIGYTIIFLVAATLSTSPNWGTNTSLQFRYFVLVAIFLLGIYNVLRTLLSSVGLSSDGYKATDTRAGRKPLRLWTESEWQDQYYRQNFIPHDYDRYFWTESLQARLGDWNFPLQRRSRENIEAQMKILEELYPGYDDGRIEKVYQREPEEYVLQRGKVGRTVIHGGPKKMPYFMKNDLEKRKRLHMGPIDPKNPPTDEEEEEMIKMLNLDKGYFGIANWKPVTKSFGWWWFDIRRIYYMVCATALFFLRIGLCFFDLSSENLAAYRTEYEELSTKWLENGGPASDQCQYYQGSSVPIFIQASGGSFSGVSASMFWVATWHTMLLGMCFAIFWVAISNNMWWGMHVPFPCITLIGPRMTSMSMGITLGFVAIATLQQGFFFHNDSLITLTRIICYASVAGFILCLYPNEPLRANYTRDPFWPWSSRVAFRFLDRKKWHYDFKDAEDAQG</sequence>
<name>A0A1B9GHX0_9TREE</name>
<dbReference type="EMBL" id="KV700144">
    <property type="protein sequence ID" value="OCF30649.1"/>
    <property type="molecule type" value="Genomic_DNA"/>
</dbReference>
<organism evidence="3 4">
    <name type="scientific">Kwoniella heveanensis BCC8398</name>
    <dbReference type="NCBI Taxonomy" id="1296120"/>
    <lineage>
        <taxon>Eukaryota</taxon>
        <taxon>Fungi</taxon>
        <taxon>Dikarya</taxon>
        <taxon>Basidiomycota</taxon>
        <taxon>Agaricomycotina</taxon>
        <taxon>Tremellomycetes</taxon>
        <taxon>Tremellales</taxon>
        <taxon>Cryptococcaceae</taxon>
        <taxon>Kwoniella</taxon>
    </lineage>
</organism>
<evidence type="ECO:0000313" key="3">
    <source>
        <dbReference type="EMBL" id="OCF30649.1"/>
    </source>
</evidence>
<feature type="compositionally biased region" description="Basic and acidic residues" evidence="1">
    <location>
        <begin position="1"/>
        <end position="10"/>
    </location>
</feature>
<feature type="transmembrane region" description="Helical" evidence="2">
    <location>
        <begin position="631"/>
        <end position="651"/>
    </location>
</feature>
<feature type="region of interest" description="Disordered" evidence="1">
    <location>
        <begin position="1"/>
        <end position="26"/>
    </location>
</feature>
<feature type="transmembrane region" description="Helical" evidence="2">
    <location>
        <begin position="41"/>
        <end position="67"/>
    </location>
</feature>
<feature type="transmembrane region" description="Helical" evidence="2">
    <location>
        <begin position="274"/>
        <end position="291"/>
    </location>
</feature>
<accession>A0A1B9GHX0</accession>
<evidence type="ECO:0000313" key="4">
    <source>
        <dbReference type="Proteomes" id="UP000092666"/>
    </source>
</evidence>
<dbReference type="Proteomes" id="UP000092666">
    <property type="component" value="Unassembled WGS sequence"/>
</dbReference>
<keyword evidence="2" id="KW-0472">Membrane</keyword>
<feature type="transmembrane region" description="Helical" evidence="2">
    <location>
        <begin position="482"/>
        <end position="503"/>
    </location>
</feature>
<gene>
    <name evidence="3" type="ORF">I316_07697</name>
</gene>
<evidence type="ECO:0000256" key="1">
    <source>
        <dbReference type="SAM" id="MobiDB-lite"/>
    </source>
</evidence>
<feature type="transmembrane region" description="Helical" evidence="2">
    <location>
        <begin position="243"/>
        <end position="262"/>
    </location>
</feature>
<keyword evidence="2" id="KW-1133">Transmembrane helix</keyword>
<proteinExistence type="predicted"/>
<reference evidence="3 4" key="1">
    <citation type="submission" date="2013-07" db="EMBL/GenBank/DDBJ databases">
        <title>The Genome Sequence of Cryptococcus heveanensis BCC8398.</title>
        <authorList>
            <consortium name="The Broad Institute Genome Sequencing Platform"/>
            <person name="Cuomo C."/>
            <person name="Litvintseva A."/>
            <person name="Chen Y."/>
            <person name="Heitman J."/>
            <person name="Sun S."/>
            <person name="Springer D."/>
            <person name="Dromer F."/>
            <person name="Young S.K."/>
            <person name="Zeng Q."/>
            <person name="Gargeya S."/>
            <person name="Fitzgerald M."/>
            <person name="Abouelleil A."/>
            <person name="Alvarado L."/>
            <person name="Berlin A.M."/>
            <person name="Chapman S.B."/>
            <person name="Dewar J."/>
            <person name="Goldberg J."/>
            <person name="Griggs A."/>
            <person name="Gujja S."/>
            <person name="Hansen M."/>
            <person name="Howarth C."/>
            <person name="Imamovic A."/>
            <person name="Larimer J."/>
            <person name="McCowan C."/>
            <person name="Murphy C."/>
            <person name="Pearson M."/>
            <person name="Priest M."/>
            <person name="Roberts A."/>
            <person name="Saif S."/>
            <person name="Shea T."/>
            <person name="Sykes S."/>
            <person name="Wortman J."/>
            <person name="Nusbaum C."/>
            <person name="Birren B."/>
        </authorList>
    </citation>
    <scope>NUCLEOTIDE SEQUENCE [LARGE SCALE GENOMIC DNA]</scope>
    <source>
        <strain evidence="3 4">BCC8398</strain>
    </source>
</reference>
<protein>
    <submittedName>
        <fullName evidence="3">Uncharacterized protein</fullName>
    </submittedName>
</protein>
<feature type="transmembrane region" description="Helical" evidence="2">
    <location>
        <begin position="606"/>
        <end position="625"/>
    </location>
</feature>
<feature type="transmembrane region" description="Helical" evidence="2">
    <location>
        <begin position="559"/>
        <end position="581"/>
    </location>
</feature>